<proteinExistence type="predicted"/>
<name>A0A0F9HTB3_9ZZZZ</name>
<organism evidence="1">
    <name type="scientific">marine sediment metagenome</name>
    <dbReference type="NCBI Taxonomy" id="412755"/>
    <lineage>
        <taxon>unclassified sequences</taxon>
        <taxon>metagenomes</taxon>
        <taxon>ecological metagenomes</taxon>
    </lineage>
</organism>
<reference evidence="1" key="1">
    <citation type="journal article" date="2015" name="Nature">
        <title>Complex archaea that bridge the gap between prokaryotes and eukaryotes.</title>
        <authorList>
            <person name="Spang A."/>
            <person name="Saw J.H."/>
            <person name="Jorgensen S.L."/>
            <person name="Zaremba-Niedzwiedzka K."/>
            <person name="Martijn J."/>
            <person name="Lind A.E."/>
            <person name="van Eijk R."/>
            <person name="Schleper C."/>
            <person name="Guy L."/>
            <person name="Ettema T.J."/>
        </authorList>
    </citation>
    <scope>NUCLEOTIDE SEQUENCE</scope>
</reference>
<accession>A0A0F9HTB3</accession>
<protein>
    <submittedName>
        <fullName evidence="1">Uncharacterized protein</fullName>
    </submittedName>
</protein>
<sequence length="63" mass="7609">MNEWIEINKESPKNGQTVNIKFSDGSIKERILFSEGRFWKKRIRPNVGHTWEPIYWAVIYKNK</sequence>
<evidence type="ECO:0000313" key="1">
    <source>
        <dbReference type="EMBL" id="KKM18621.1"/>
    </source>
</evidence>
<dbReference type="AlphaFoldDB" id="A0A0F9HTB3"/>
<feature type="non-terminal residue" evidence="1">
    <location>
        <position position="63"/>
    </location>
</feature>
<gene>
    <name evidence="1" type="ORF">LCGC14_1663930</name>
</gene>
<comment type="caution">
    <text evidence="1">The sequence shown here is derived from an EMBL/GenBank/DDBJ whole genome shotgun (WGS) entry which is preliminary data.</text>
</comment>
<dbReference type="EMBL" id="LAZR01014183">
    <property type="protein sequence ID" value="KKM18621.1"/>
    <property type="molecule type" value="Genomic_DNA"/>
</dbReference>